<evidence type="ECO:0000313" key="1">
    <source>
        <dbReference type="EMBL" id="JAH43417.1"/>
    </source>
</evidence>
<proteinExistence type="predicted"/>
<dbReference type="AlphaFoldDB" id="A0A0E9SQA3"/>
<reference evidence="1" key="2">
    <citation type="journal article" date="2015" name="Fish Shellfish Immunol.">
        <title>Early steps in the European eel (Anguilla anguilla)-Vibrio vulnificus interaction in the gills: Role of the RtxA13 toxin.</title>
        <authorList>
            <person name="Callol A."/>
            <person name="Pajuelo D."/>
            <person name="Ebbesson L."/>
            <person name="Teles M."/>
            <person name="MacKenzie S."/>
            <person name="Amaro C."/>
        </authorList>
    </citation>
    <scope>NUCLEOTIDE SEQUENCE</scope>
</reference>
<accession>A0A0E9SQA3</accession>
<sequence>MLFSFLGIKSHPLFSHFLLSSF</sequence>
<dbReference type="EMBL" id="GBXM01065160">
    <property type="protein sequence ID" value="JAH43417.1"/>
    <property type="molecule type" value="Transcribed_RNA"/>
</dbReference>
<organism evidence="1">
    <name type="scientific">Anguilla anguilla</name>
    <name type="common">European freshwater eel</name>
    <name type="synonym">Muraena anguilla</name>
    <dbReference type="NCBI Taxonomy" id="7936"/>
    <lineage>
        <taxon>Eukaryota</taxon>
        <taxon>Metazoa</taxon>
        <taxon>Chordata</taxon>
        <taxon>Craniata</taxon>
        <taxon>Vertebrata</taxon>
        <taxon>Euteleostomi</taxon>
        <taxon>Actinopterygii</taxon>
        <taxon>Neopterygii</taxon>
        <taxon>Teleostei</taxon>
        <taxon>Anguilliformes</taxon>
        <taxon>Anguillidae</taxon>
        <taxon>Anguilla</taxon>
    </lineage>
</organism>
<name>A0A0E9SQA3_ANGAN</name>
<protein>
    <submittedName>
        <fullName evidence="1">Uncharacterized protein</fullName>
    </submittedName>
</protein>
<reference evidence="1" key="1">
    <citation type="submission" date="2014-11" db="EMBL/GenBank/DDBJ databases">
        <authorList>
            <person name="Amaro Gonzalez C."/>
        </authorList>
    </citation>
    <scope>NUCLEOTIDE SEQUENCE</scope>
</reference>